<dbReference type="OMA" id="NDSTYHH"/>
<organism evidence="3 4">
    <name type="scientific">Agaricus bisporus var. burnettii (strain JB137-S8 / ATCC MYA-4627 / FGSC 10392)</name>
    <name type="common">White button mushroom</name>
    <dbReference type="NCBI Taxonomy" id="597362"/>
    <lineage>
        <taxon>Eukaryota</taxon>
        <taxon>Fungi</taxon>
        <taxon>Dikarya</taxon>
        <taxon>Basidiomycota</taxon>
        <taxon>Agaricomycotina</taxon>
        <taxon>Agaricomycetes</taxon>
        <taxon>Agaricomycetidae</taxon>
        <taxon>Agaricales</taxon>
        <taxon>Agaricineae</taxon>
        <taxon>Agaricaceae</taxon>
        <taxon>Agaricus</taxon>
    </lineage>
</organism>
<protein>
    <submittedName>
        <fullName evidence="3">Uncharacterized protein</fullName>
    </submittedName>
</protein>
<feature type="region of interest" description="Disordered" evidence="1">
    <location>
        <begin position="1"/>
        <end position="29"/>
    </location>
</feature>
<keyword evidence="2" id="KW-0472">Membrane</keyword>
<proteinExistence type="predicted"/>
<keyword evidence="4" id="KW-1185">Reference proteome</keyword>
<dbReference type="GeneID" id="18827385"/>
<gene>
    <name evidence="3" type="ORF">AGABI1DRAFT_131163</name>
</gene>
<dbReference type="AlphaFoldDB" id="K5VQ87"/>
<dbReference type="KEGG" id="abp:AGABI1DRAFT131163"/>
<name>K5VQ87_AGABU</name>
<evidence type="ECO:0000313" key="3">
    <source>
        <dbReference type="EMBL" id="EKM76609.1"/>
    </source>
</evidence>
<dbReference type="EMBL" id="JH971401">
    <property type="protein sequence ID" value="EKM76609.1"/>
    <property type="molecule type" value="Genomic_DNA"/>
</dbReference>
<dbReference type="Proteomes" id="UP000008493">
    <property type="component" value="Unassembled WGS sequence"/>
</dbReference>
<dbReference type="HOGENOM" id="CLU_1204473_0_0_1"/>
<dbReference type="InParanoid" id="K5VQ87"/>
<evidence type="ECO:0000256" key="1">
    <source>
        <dbReference type="SAM" id="MobiDB-lite"/>
    </source>
</evidence>
<reference evidence="4" key="1">
    <citation type="journal article" date="2012" name="Proc. Natl. Acad. Sci. U.S.A.">
        <title>Genome sequence of the button mushroom Agaricus bisporus reveals mechanisms governing adaptation to a humic-rich ecological niche.</title>
        <authorList>
            <person name="Morin E."/>
            <person name="Kohler A."/>
            <person name="Baker A.R."/>
            <person name="Foulongne-Oriol M."/>
            <person name="Lombard V."/>
            <person name="Nagy L.G."/>
            <person name="Ohm R.A."/>
            <person name="Patyshakuliyeva A."/>
            <person name="Brun A."/>
            <person name="Aerts A.L."/>
            <person name="Bailey A.M."/>
            <person name="Billette C."/>
            <person name="Coutinho P.M."/>
            <person name="Deakin G."/>
            <person name="Doddapaneni H."/>
            <person name="Floudas D."/>
            <person name="Grimwood J."/>
            <person name="Hilden K."/>
            <person name="Kuees U."/>
            <person name="LaButti K.M."/>
            <person name="Lapidus A."/>
            <person name="Lindquist E.A."/>
            <person name="Lucas S.M."/>
            <person name="Murat C."/>
            <person name="Riley R.W."/>
            <person name="Salamov A.A."/>
            <person name="Schmutz J."/>
            <person name="Subramanian V."/>
            <person name="Woesten H.A.B."/>
            <person name="Xu J."/>
            <person name="Eastwood D.C."/>
            <person name="Foster G.D."/>
            <person name="Sonnenberg A.S."/>
            <person name="Cullen D."/>
            <person name="de Vries R.P."/>
            <person name="Lundell T."/>
            <person name="Hibbett D.S."/>
            <person name="Henrissat B."/>
            <person name="Burton K.S."/>
            <person name="Kerrigan R.W."/>
            <person name="Challen M.P."/>
            <person name="Grigoriev I.V."/>
            <person name="Martin F."/>
        </authorList>
    </citation>
    <scope>NUCLEOTIDE SEQUENCE [LARGE SCALE GENOMIC DNA]</scope>
    <source>
        <strain evidence="4">JB137-S8 / ATCC MYA-4627 / FGSC 10392</strain>
    </source>
</reference>
<keyword evidence="2" id="KW-0812">Transmembrane</keyword>
<dbReference type="RefSeq" id="XP_007332778.1">
    <property type="nucleotide sequence ID" value="XM_007332716.1"/>
</dbReference>
<sequence>MSTPQTTTSSSSSSSSSSSPLSTNTSSNDSTYHHHTTIYYILIFLSILGGIVLLSLLGVIAMRYINQRRRNRHQDVVNDSFWRKWHLNLARYSSVDGDSATEASSNSSSLKEFSPDMMQKGGQGYEYDGLAAAGNDERRRRRSGSGIMNWWQRGKGFSRIEEGLGEEYVCVGTTTKDSEKSKNKKQKQKLGTVHKVKRFKPNDTFEIDSDVRMSVDLTVVPSRCPTRQ</sequence>
<evidence type="ECO:0000313" key="4">
    <source>
        <dbReference type="Proteomes" id="UP000008493"/>
    </source>
</evidence>
<accession>K5VQ87</accession>
<evidence type="ECO:0000256" key="2">
    <source>
        <dbReference type="SAM" id="Phobius"/>
    </source>
</evidence>
<keyword evidence="2" id="KW-1133">Transmembrane helix</keyword>
<feature type="transmembrane region" description="Helical" evidence="2">
    <location>
        <begin position="38"/>
        <end position="62"/>
    </location>
</feature>